<evidence type="ECO:0000313" key="1">
    <source>
        <dbReference type="EMBL" id="JAH54798.1"/>
    </source>
</evidence>
<protein>
    <submittedName>
        <fullName evidence="1">Uncharacterized protein</fullName>
    </submittedName>
</protein>
<organism evidence="1">
    <name type="scientific">Anguilla anguilla</name>
    <name type="common">European freshwater eel</name>
    <name type="synonym">Muraena anguilla</name>
    <dbReference type="NCBI Taxonomy" id="7936"/>
    <lineage>
        <taxon>Eukaryota</taxon>
        <taxon>Metazoa</taxon>
        <taxon>Chordata</taxon>
        <taxon>Craniata</taxon>
        <taxon>Vertebrata</taxon>
        <taxon>Euteleostomi</taxon>
        <taxon>Actinopterygii</taxon>
        <taxon>Neopterygii</taxon>
        <taxon>Teleostei</taxon>
        <taxon>Anguilliformes</taxon>
        <taxon>Anguillidae</taxon>
        <taxon>Anguilla</taxon>
    </lineage>
</organism>
<reference evidence="1" key="1">
    <citation type="submission" date="2014-11" db="EMBL/GenBank/DDBJ databases">
        <authorList>
            <person name="Amaro Gonzalez C."/>
        </authorList>
    </citation>
    <scope>NUCLEOTIDE SEQUENCE</scope>
</reference>
<accession>A0A0E9TQ07</accession>
<sequence>MALIKKRNTYRSCKMSHFYISFSEEISSSGFVA</sequence>
<reference evidence="1" key="2">
    <citation type="journal article" date="2015" name="Fish Shellfish Immunol.">
        <title>Early steps in the European eel (Anguilla anguilla)-Vibrio vulnificus interaction in the gills: Role of the RtxA13 toxin.</title>
        <authorList>
            <person name="Callol A."/>
            <person name="Pajuelo D."/>
            <person name="Ebbesson L."/>
            <person name="Teles M."/>
            <person name="MacKenzie S."/>
            <person name="Amaro C."/>
        </authorList>
    </citation>
    <scope>NUCLEOTIDE SEQUENCE</scope>
</reference>
<dbReference type="AlphaFoldDB" id="A0A0E9TQ07"/>
<proteinExistence type="predicted"/>
<name>A0A0E9TQ07_ANGAN</name>
<dbReference type="EMBL" id="GBXM01053779">
    <property type="protein sequence ID" value="JAH54798.1"/>
    <property type="molecule type" value="Transcribed_RNA"/>
</dbReference>